<reference evidence="1 2" key="1">
    <citation type="journal article" date="2014" name="Genome Announc.">
        <title>Whole-Genome Sequencing of Salmonella enterica subsp. enterica Serovar Cubana Strains Isolated from Agricultural Sources.</title>
        <authorList>
            <person name="Benahmed F.H."/>
            <person name="Gopinath G.R."/>
            <person name="Wang H."/>
            <person name="Jean-Gilles Beaubrun J."/>
            <person name="Grim C."/>
            <person name="Cheng C.M."/>
            <person name="McClelland M."/>
            <person name="Ayers S."/>
            <person name="Abbott J."/>
            <person name="Desai P."/>
            <person name="Frye J.G."/>
            <person name="Weinstock G."/>
            <person name="Hammack T.S."/>
            <person name="Hanes D.E."/>
            <person name="Rasmussen M.A."/>
            <person name="Davidson M.K."/>
        </authorList>
    </citation>
    <scope>NUCLEOTIDE SEQUENCE [LARGE SCALE GENOMIC DNA]</scope>
    <source>
        <strain evidence="1">76814</strain>
    </source>
</reference>
<organism evidence="1 2">
    <name type="scientific">Salmonella enterica subsp. enterica serovar Cubana str. 76814</name>
    <dbReference type="NCBI Taxonomy" id="1192560"/>
    <lineage>
        <taxon>Bacteria</taxon>
        <taxon>Pseudomonadati</taxon>
        <taxon>Pseudomonadota</taxon>
        <taxon>Gammaproteobacteria</taxon>
        <taxon>Enterobacterales</taxon>
        <taxon>Enterobacteriaceae</taxon>
        <taxon>Salmonella</taxon>
    </lineage>
</organism>
<gene>
    <name evidence="1" type="ORF">A628_01305</name>
</gene>
<sequence>MQKCNPAYLKLLMRKLSPYLGIALTSGYDLSHSPILCGLVDIVPGSADFLRFL</sequence>
<dbReference type="EMBL" id="AZGR01000027">
    <property type="protein sequence ID" value="ETA88646.1"/>
    <property type="molecule type" value="Genomic_DNA"/>
</dbReference>
<protein>
    <submittedName>
        <fullName evidence="1">Uncharacterized protein</fullName>
    </submittedName>
</protein>
<evidence type="ECO:0000313" key="2">
    <source>
        <dbReference type="Proteomes" id="UP000018534"/>
    </source>
</evidence>
<dbReference type="HOGENOM" id="CLU_3066015_0_0_6"/>
<dbReference type="PATRIC" id="fig|1192560.4.peg.1199"/>
<name>V7ITP0_SALET</name>
<dbReference type="AlphaFoldDB" id="V7ITP0"/>
<accession>V7ITP0</accession>
<evidence type="ECO:0000313" key="1">
    <source>
        <dbReference type="EMBL" id="ETA88646.1"/>
    </source>
</evidence>
<dbReference type="Proteomes" id="UP000018534">
    <property type="component" value="Unassembled WGS sequence"/>
</dbReference>
<comment type="caution">
    <text evidence="1">The sequence shown here is derived from an EMBL/GenBank/DDBJ whole genome shotgun (WGS) entry which is preliminary data.</text>
</comment>
<proteinExistence type="predicted"/>